<gene>
    <name evidence="1" type="ORF">MMAD_21960</name>
</gene>
<protein>
    <submittedName>
        <fullName evidence="1">Uncharacterized protein</fullName>
    </submittedName>
</protein>
<dbReference type="KEGG" id="mmag:MMAD_21960"/>
<keyword evidence="2" id="KW-1185">Reference proteome</keyword>
<reference evidence="1 2" key="1">
    <citation type="journal article" date="2019" name="Emerg. Microbes Infect.">
        <title>Comprehensive subspecies identification of 175 nontuberculous mycobacteria species based on 7547 genomic profiles.</title>
        <authorList>
            <person name="Matsumoto Y."/>
            <person name="Kinjo T."/>
            <person name="Motooka D."/>
            <person name="Nabeya D."/>
            <person name="Jung N."/>
            <person name="Uechi K."/>
            <person name="Horii T."/>
            <person name="Iida T."/>
            <person name="Fujita J."/>
            <person name="Nakamura S."/>
        </authorList>
    </citation>
    <scope>NUCLEOTIDE SEQUENCE [LARGE SCALE GENOMIC DNA]</scope>
    <source>
        <strain evidence="1 2">JCM 13574</strain>
    </source>
</reference>
<evidence type="ECO:0000313" key="1">
    <source>
        <dbReference type="EMBL" id="BBZ27901.1"/>
    </source>
</evidence>
<organism evidence="1 2">
    <name type="scientific">Mycolicibacterium madagascariense</name>
    <dbReference type="NCBI Taxonomy" id="212765"/>
    <lineage>
        <taxon>Bacteria</taxon>
        <taxon>Bacillati</taxon>
        <taxon>Actinomycetota</taxon>
        <taxon>Actinomycetes</taxon>
        <taxon>Mycobacteriales</taxon>
        <taxon>Mycobacteriaceae</taxon>
        <taxon>Mycolicibacterium</taxon>
    </lineage>
</organism>
<name>A0A7I7XFE0_9MYCO</name>
<dbReference type="Proteomes" id="UP000466517">
    <property type="component" value="Chromosome"/>
</dbReference>
<dbReference type="AlphaFoldDB" id="A0A7I7XFE0"/>
<sequence>MIAKLEEMVRTTTTQAIASAMPSTESANRSGLRRIFASANRIRYPKVLPEAEAIAGDRTVVGAVESTAEMFSAACFCACVP</sequence>
<evidence type="ECO:0000313" key="2">
    <source>
        <dbReference type="Proteomes" id="UP000466517"/>
    </source>
</evidence>
<accession>A0A7I7XFE0</accession>
<dbReference type="EMBL" id="AP022610">
    <property type="protein sequence ID" value="BBZ27901.1"/>
    <property type="molecule type" value="Genomic_DNA"/>
</dbReference>
<proteinExistence type="predicted"/>